<evidence type="ECO:0000256" key="1">
    <source>
        <dbReference type="ARBA" id="ARBA00023015"/>
    </source>
</evidence>
<comment type="caution">
    <text evidence="6">The sequence shown here is derived from an EMBL/GenBank/DDBJ whole genome shotgun (WGS) entry which is preliminary data.</text>
</comment>
<dbReference type="PANTHER" id="PTHR30055:SF234">
    <property type="entry name" value="HTH-TYPE TRANSCRIPTIONAL REGULATOR BETI"/>
    <property type="match status" value="1"/>
</dbReference>
<reference evidence="7" key="1">
    <citation type="journal article" date="2019" name="Int. J. Syst. Evol. Microbiol.">
        <title>The Global Catalogue of Microorganisms (GCM) 10K type strain sequencing project: providing services to taxonomists for standard genome sequencing and annotation.</title>
        <authorList>
            <consortium name="The Broad Institute Genomics Platform"/>
            <consortium name="The Broad Institute Genome Sequencing Center for Infectious Disease"/>
            <person name="Wu L."/>
            <person name="Ma J."/>
        </authorList>
    </citation>
    <scope>NUCLEOTIDE SEQUENCE [LARGE SCALE GENOMIC DNA]</scope>
    <source>
        <strain evidence="7">JCM 9371</strain>
    </source>
</reference>
<organism evidence="6 7">
    <name type="scientific">Actinomadura fibrosa</name>
    <dbReference type="NCBI Taxonomy" id="111802"/>
    <lineage>
        <taxon>Bacteria</taxon>
        <taxon>Bacillati</taxon>
        <taxon>Actinomycetota</taxon>
        <taxon>Actinomycetes</taxon>
        <taxon>Streptosporangiales</taxon>
        <taxon>Thermomonosporaceae</taxon>
        <taxon>Actinomadura</taxon>
    </lineage>
</organism>
<dbReference type="Pfam" id="PF00440">
    <property type="entry name" value="TetR_N"/>
    <property type="match status" value="1"/>
</dbReference>
<accession>A0ABW2XP70</accession>
<dbReference type="Gene3D" id="1.10.357.10">
    <property type="entry name" value="Tetracycline Repressor, domain 2"/>
    <property type="match status" value="1"/>
</dbReference>
<dbReference type="SUPFAM" id="SSF48498">
    <property type="entry name" value="Tetracyclin repressor-like, C-terminal domain"/>
    <property type="match status" value="1"/>
</dbReference>
<dbReference type="InterPro" id="IPR050109">
    <property type="entry name" value="HTH-type_TetR-like_transc_reg"/>
</dbReference>
<evidence type="ECO:0000256" key="4">
    <source>
        <dbReference type="PROSITE-ProRule" id="PRU00335"/>
    </source>
</evidence>
<gene>
    <name evidence="6" type="ORF">ACFQZM_23285</name>
</gene>
<keyword evidence="3" id="KW-0804">Transcription</keyword>
<dbReference type="RefSeq" id="WP_131758400.1">
    <property type="nucleotide sequence ID" value="NZ_CAACUY010000050.1"/>
</dbReference>
<dbReference type="EMBL" id="JBHTGP010000012">
    <property type="protein sequence ID" value="MFD0687439.1"/>
    <property type="molecule type" value="Genomic_DNA"/>
</dbReference>
<proteinExistence type="predicted"/>
<dbReference type="Pfam" id="PF21597">
    <property type="entry name" value="TetR_C_43"/>
    <property type="match status" value="1"/>
</dbReference>
<dbReference type="InterPro" id="IPR001647">
    <property type="entry name" value="HTH_TetR"/>
</dbReference>
<evidence type="ECO:0000313" key="7">
    <source>
        <dbReference type="Proteomes" id="UP001597063"/>
    </source>
</evidence>
<evidence type="ECO:0000256" key="3">
    <source>
        <dbReference type="ARBA" id="ARBA00023163"/>
    </source>
</evidence>
<keyword evidence="7" id="KW-1185">Reference proteome</keyword>
<dbReference type="PANTHER" id="PTHR30055">
    <property type="entry name" value="HTH-TYPE TRANSCRIPTIONAL REGULATOR RUTR"/>
    <property type="match status" value="1"/>
</dbReference>
<feature type="DNA-binding region" description="H-T-H motif" evidence="4">
    <location>
        <begin position="40"/>
        <end position="59"/>
    </location>
</feature>
<feature type="domain" description="HTH tetR-type" evidence="5">
    <location>
        <begin position="18"/>
        <end position="77"/>
    </location>
</feature>
<dbReference type="InterPro" id="IPR049445">
    <property type="entry name" value="TetR_SbtR-like_C"/>
</dbReference>
<dbReference type="PROSITE" id="PS50977">
    <property type="entry name" value="HTH_TETR_2"/>
    <property type="match status" value="1"/>
</dbReference>
<dbReference type="PRINTS" id="PR00455">
    <property type="entry name" value="HTHTETR"/>
</dbReference>
<protein>
    <submittedName>
        <fullName evidence="6">TetR/AcrR family transcriptional regulator</fullName>
    </submittedName>
</protein>
<keyword evidence="1" id="KW-0805">Transcription regulation</keyword>
<evidence type="ECO:0000313" key="6">
    <source>
        <dbReference type="EMBL" id="MFD0687439.1"/>
    </source>
</evidence>
<dbReference type="InterPro" id="IPR036271">
    <property type="entry name" value="Tet_transcr_reg_TetR-rel_C_sf"/>
</dbReference>
<evidence type="ECO:0000259" key="5">
    <source>
        <dbReference type="PROSITE" id="PS50977"/>
    </source>
</evidence>
<evidence type="ECO:0000256" key="2">
    <source>
        <dbReference type="ARBA" id="ARBA00023125"/>
    </source>
</evidence>
<keyword evidence="2 4" id="KW-0238">DNA-binding</keyword>
<dbReference type="InterPro" id="IPR009057">
    <property type="entry name" value="Homeodomain-like_sf"/>
</dbReference>
<sequence>MDTGPSDPAGGPRRADARRNRARILQAAMEAFAAEGMLVPLDDIARRAGVGAGTVYRNFPTKEALFKAVIADRVERIVDEARAQIDAEDPAQAFYGFLSWVIERSMFNHALCDALAVDGGVASFHRDGLDEEFTDALAGLLRRAQAAGAVRADVDVADVRTLMVGCMFMERAHRATGAPGRMTALACDGLRPSTVTELPTKRNETRTAPRNETQHCDVCGKPLAVARTGRPARYCSAGCRQKAHRRRNTTPR</sequence>
<dbReference type="SUPFAM" id="SSF46689">
    <property type="entry name" value="Homeodomain-like"/>
    <property type="match status" value="1"/>
</dbReference>
<dbReference type="Proteomes" id="UP001597063">
    <property type="component" value="Unassembled WGS sequence"/>
</dbReference>
<name>A0ABW2XP70_9ACTN</name>